<comment type="subcellular location">
    <subcellularLocation>
        <location evidence="2">Cytoplasm</location>
    </subcellularLocation>
    <subcellularLocation>
        <location evidence="1">Nucleus</location>
    </subcellularLocation>
</comment>
<dbReference type="Pfam" id="PF03810">
    <property type="entry name" value="IBN_N"/>
    <property type="match status" value="1"/>
</dbReference>
<dbReference type="InterPro" id="IPR016024">
    <property type="entry name" value="ARM-type_fold"/>
</dbReference>
<dbReference type="Pfam" id="PF08506">
    <property type="entry name" value="Cse1"/>
    <property type="match status" value="1"/>
</dbReference>
<dbReference type="SUPFAM" id="SSF48371">
    <property type="entry name" value="ARM repeat"/>
    <property type="match status" value="1"/>
</dbReference>
<evidence type="ECO:0000256" key="1">
    <source>
        <dbReference type="ARBA" id="ARBA00004123"/>
    </source>
</evidence>
<dbReference type="Gene3D" id="1.25.10.10">
    <property type="entry name" value="Leucine-rich Repeat Variant"/>
    <property type="match status" value="1"/>
</dbReference>
<evidence type="ECO:0000256" key="3">
    <source>
        <dbReference type="ARBA" id="ARBA00008669"/>
    </source>
</evidence>
<dbReference type="RefSeq" id="XP_013776869.1">
    <property type="nucleotide sequence ID" value="XM_013921415.2"/>
</dbReference>
<evidence type="ECO:0000256" key="4">
    <source>
        <dbReference type="ARBA" id="ARBA00018945"/>
    </source>
</evidence>
<reference evidence="12 13" key="1">
    <citation type="submission" date="2025-05" db="UniProtKB">
        <authorList>
            <consortium name="RefSeq"/>
        </authorList>
    </citation>
    <scope>IDENTIFICATION</scope>
    <source>
        <tissue evidence="12 13">Muscle</tissue>
    </source>
</reference>
<keyword evidence="8" id="KW-0539">Nucleus</keyword>
<dbReference type="InterPro" id="IPR005043">
    <property type="entry name" value="XPO2_C"/>
</dbReference>
<evidence type="ECO:0000313" key="11">
    <source>
        <dbReference type="Proteomes" id="UP000694941"/>
    </source>
</evidence>
<accession>A0ABM1B8C8</accession>
<keyword evidence="6" id="KW-0963">Cytoplasm</keyword>
<evidence type="ECO:0000256" key="9">
    <source>
        <dbReference type="ARBA" id="ARBA00030693"/>
    </source>
</evidence>
<comment type="similarity">
    <text evidence="3">Belongs to the XPO2/CSE1 family.</text>
</comment>
<dbReference type="GeneID" id="106461566"/>
<dbReference type="Pfam" id="PF03378">
    <property type="entry name" value="CAS_CSE1"/>
    <property type="match status" value="1"/>
</dbReference>
<name>A0ABM1B8C8_LIMPO</name>
<dbReference type="Proteomes" id="UP000694941">
    <property type="component" value="Unplaced"/>
</dbReference>
<gene>
    <name evidence="12 13" type="primary">LOC106461566</name>
</gene>
<evidence type="ECO:0000313" key="13">
    <source>
        <dbReference type="RefSeq" id="XP_013776877.1"/>
    </source>
</evidence>
<keyword evidence="7" id="KW-0653">Protein transport</keyword>
<evidence type="ECO:0000259" key="10">
    <source>
        <dbReference type="PROSITE" id="PS50166"/>
    </source>
</evidence>
<proteinExistence type="inferred from homology"/>
<dbReference type="SMART" id="SM00913">
    <property type="entry name" value="IBN_N"/>
    <property type="match status" value="1"/>
</dbReference>
<sequence length="969" mass="110545">MEINDGNLTTLAGYLQQTLSSDVDVRKPAEKFLQSVEVNKNYPILLLHLVDKAEAEITIRVAAAIAFKNYIKRNWKVHEDSTDKIHPEDRTTVKNLIVALMLRSPEQIQRQMSDAVSIIGREDFPERWPNLLQEMINHFKSGEFHIINGVLQTAHSLFKRYRYEFKSQDLWTEIKYVLDNFAKPLTELFVATMELANKYSDNPEALKVIFSSLVLIAKIFYSLNYQDLPEFFEDNLDTWMTHFKTLLTVDNKLLKTDEDEEAGLLEQLKSQICENVALYVQKYGEEFTKHVPDFVRAVWHLLTSTGQQVKYDLLVSNAIHFLSAVADRPQNKELFEDPTILSSICENVIVPNMEFRTSDEELFEDNPDEYIRRDIEGSDVDTRRRAACELVKELARFFEAQITQVFSQYITAMLQTYAKDPSSHWKNKDAAIYLVTSMAAKGQTVKHGITQTSELVNISDFFREYISPDLESPNVNEFPVLKADAIKYVMIFRSQLPREVVLACVPRLVMLLTSSSHVVHTYAAHALERIFTLRDRSGKPSITPTDIQGSAEMLLKNLFSVIDMPGSEENEYVMKAIMRTFSLLQEAVVPYLSTLLPKLTTKLLQVSKNPSKPHFNHYLFETLSLSIRIVCKSTTRAVSTFEEALFPVFQEILQQDVQEFIPYVFQILSVLLEFHNTSVPETYMSLFPCLLSPVLWERPGNIHPLVRLIQAYIEKGAQQVVSTNKLSGLLGVFQKLIASKSNDHEGFYIMQSLIQYLNPEALEQYIKQVFILLFQRLQNSKTTKYIKGLLVFFSMFAYKYGGSVLINTVDGIQPKMFGMVLERLYIPEVQKVSGNTERKICAVGIIKILTNTPELLGDYSMFWAPLLQALIGLFELPEDDTIPDDEHFIEIDETPGYQTAYSHLVFAGSREQDPFNGTIPDARVTLAQNLHKLSVSQPGKLTPLISSGLAPDAAAHLYKYLQAANVQLA</sequence>
<evidence type="ECO:0000256" key="6">
    <source>
        <dbReference type="ARBA" id="ARBA00022490"/>
    </source>
</evidence>
<keyword evidence="5" id="KW-0813">Transport</keyword>
<evidence type="ECO:0000256" key="5">
    <source>
        <dbReference type="ARBA" id="ARBA00022448"/>
    </source>
</evidence>
<feature type="domain" description="Importin N-terminal" evidence="10">
    <location>
        <begin position="29"/>
        <end position="103"/>
    </location>
</feature>
<dbReference type="PROSITE" id="PS50166">
    <property type="entry name" value="IMPORTIN_B_NT"/>
    <property type="match status" value="1"/>
</dbReference>
<dbReference type="InterPro" id="IPR013713">
    <property type="entry name" value="XPO2_central"/>
</dbReference>
<evidence type="ECO:0000256" key="8">
    <source>
        <dbReference type="ARBA" id="ARBA00023242"/>
    </source>
</evidence>
<protein>
    <recommendedName>
        <fullName evidence="4">Exportin-2</fullName>
    </recommendedName>
    <alternativeName>
        <fullName evidence="9">Importin-alpha re-exporter</fullName>
    </alternativeName>
</protein>
<evidence type="ECO:0000313" key="12">
    <source>
        <dbReference type="RefSeq" id="XP_013776869.1"/>
    </source>
</evidence>
<dbReference type="PANTHER" id="PTHR10997:SF8">
    <property type="entry name" value="EXPORTIN-2"/>
    <property type="match status" value="1"/>
</dbReference>
<organism evidence="11 13">
    <name type="scientific">Limulus polyphemus</name>
    <name type="common">Atlantic horseshoe crab</name>
    <dbReference type="NCBI Taxonomy" id="6850"/>
    <lineage>
        <taxon>Eukaryota</taxon>
        <taxon>Metazoa</taxon>
        <taxon>Ecdysozoa</taxon>
        <taxon>Arthropoda</taxon>
        <taxon>Chelicerata</taxon>
        <taxon>Merostomata</taxon>
        <taxon>Xiphosura</taxon>
        <taxon>Limulidae</taxon>
        <taxon>Limulus</taxon>
    </lineage>
</organism>
<dbReference type="PANTHER" id="PTHR10997">
    <property type="entry name" value="IMPORTIN-7, 8, 11"/>
    <property type="match status" value="1"/>
</dbReference>
<evidence type="ECO:0000256" key="7">
    <source>
        <dbReference type="ARBA" id="ARBA00022927"/>
    </source>
</evidence>
<dbReference type="InterPro" id="IPR001494">
    <property type="entry name" value="Importin-beta_N"/>
</dbReference>
<dbReference type="InterPro" id="IPR011989">
    <property type="entry name" value="ARM-like"/>
</dbReference>
<evidence type="ECO:0000256" key="2">
    <source>
        <dbReference type="ARBA" id="ARBA00004496"/>
    </source>
</evidence>
<keyword evidence="11" id="KW-1185">Reference proteome</keyword>
<dbReference type="RefSeq" id="XP_013776877.1">
    <property type="nucleotide sequence ID" value="XM_013921423.2"/>
</dbReference>